<evidence type="ECO:0000313" key="16">
    <source>
        <dbReference type="Proteomes" id="UP000515151"/>
    </source>
</evidence>
<evidence type="ECO:0000256" key="7">
    <source>
        <dbReference type="ARBA" id="ARBA00023002"/>
    </source>
</evidence>
<dbReference type="GO" id="GO:0008270">
    <property type="term" value="F:zinc ion binding"/>
    <property type="evidence" value="ECO:0007669"/>
    <property type="project" value="InterPro"/>
</dbReference>
<dbReference type="GO" id="GO:0004022">
    <property type="term" value="F:alcohol dehydrogenase (NAD+) activity"/>
    <property type="evidence" value="ECO:0007669"/>
    <property type="project" value="UniProtKB-EC"/>
</dbReference>
<feature type="domain" description="Alcohol dehydrogenase-like C-terminal" evidence="12">
    <location>
        <begin position="205"/>
        <end position="328"/>
    </location>
</feature>
<dbReference type="Proteomes" id="UP000515151">
    <property type="component" value="Chromosome 4"/>
</dbReference>
<dbReference type="GO" id="GO:0046294">
    <property type="term" value="P:formaldehyde catabolic process"/>
    <property type="evidence" value="ECO:0007669"/>
    <property type="project" value="TreeGrafter"/>
</dbReference>
<proteinExistence type="inferred from homology"/>
<evidence type="ECO:0000256" key="9">
    <source>
        <dbReference type="ARBA" id="ARBA00049164"/>
    </source>
</evidence>
<dbReference type="Gene3D" id="3.90.180.10">
    <property type="entry name" value="Medium-chain alcohol dehydrogenases, catalytic domain"/>
    <property type="match status" value="1"/>
</dbReference>
<sequence length="377" mass="41020">MGKVITCKAAVARGPSQPLVIEEVQVDPPKRTEIRIRILFTSICHTDLAAWKGENESQRAYPRILGHEASGVIESVGEEVTDLKPRDHVIPIFHGECGDCVYCHHPSTNICKNFGVDPMRKEMPSDGKVRFWSKGRGEPIYHFLNTSTFSEYTVIDSSCVVKFDPRLPLKKLSLFSCGVSTGVGAVWFTANVQAGQKVAVFGLGAVGLAVAAGARARGASQIIGVDINPNKFEKGKAMGITDFINPNELQKPVHEVVKKLTGGGADYSFECTGNLQILREAFLSTQMGWGLTVLVGVHAKPDTLPIHPMELFSGQSLKGCIFGGLKGKTQLPSFAAQCLEGAVNLDEFITHELPFERINEAFQLLIDGKSLRCVLKL</sequence>
<evidence type="ECO:0000256" key="4">
    <source>
        <dbReference type="ARBA" id="ARBA00013190"/>
    </source>
</evidence>
<comment type="cofactor">
    <cofactor evidence="1 11">
        <name>Zn(2+)</name>
        <dbReference type="ChEBI" id="CHEBI:29105"/>
    </cofactor>
</comment>
<organism evidence="14 15">
    <name type="scientific">Punica granatum</name>
    <name type="common">Pomegranate</name>
    <dbReference type="NCBI Taxonomy" id="22663"/>
    <lineage>
        <taxon>Eukaryota</taxon>
        <taxon>Viridiplantae</taxon>
        <taxon>Streptophyta</taxon>
        <taxon>Embryophyta</taxon>
        <taxon>Tracheophyta</taxon>
        <taxon>Spermatophyta</taxon>
        <taxon>Magnoliopsida</taxon>
        <taxon>eudicotyledons</taxon>
        <taxon>Gunneridae</taxon>
        <taxon>Pentapetalae</taxon>
        <taxon>rosids</taxon>
        <taxon>malvids</taxon>
        <taxon>Myrtales</taxon>
        <taxon>Lythraceae</taxon>
        <taxon>Punica</taxon>
    </lineage>
</organism>
<evidence type="ECO:0000313" key="15">
    <source>
        <dbReference type="Proteomes" id="UP000197138"/>
    </source>
</evidence>
<reference evidence="14" key="2">
    <citation type="submission" date="2017-06" db="EMBL/GenBank/DDBJ databases">
        <title>The pomegranate genome and the genomics of punicalagin biosynthesis.</title>
        <authorList>
            <person name="Xu C."/>
        </authorList>
    </citation>
    <scope>NUCLEOTIDE SEQUENCE [LARGE SCALE GENOMIC DNA]</scope>
    <source>
        <tissue evidence="14">Fresh leaf</tissue>
    </source>
</reference>
<keyword evidence="6 11" id="KW-0862">Zinc</keyword>
<evidence type="ECO:0000256" key="11">
    <source>
        <dbReference type="RuleBase" id="RU361277"/>
    </source>
</evidence>
<evidence type="ECO:0000256" key="6">
    <source>
        <dbReference type="ARBA" id="ARBA00022833"/>
    </source>
</evidence>
<comment type="catalytic activity">
    <reaction evidence="9">
        <text>a secondary alcohol + NAD(+) = a ketone + NADH + H(+)</text>
        <dbReference type="Rhea" id="RHEA:10740"/>
        <dbReference type="ChEBI" id="CHEBI:15378"/>
        <dbReference type="ChEBI" id="CHEBI:17087"/>
        <dbReference type="ChEBI" id="CHEBI:35681"/>
        <dbReference type="ChEBI" id="CHEBI:57540"/>
        <dbReference type="ChEBI" id="CHEBI:57945"/>
        <dbReference type="EC" id="1.1.1.1"/>
    </reaction>
</comment>
<dbReference type="InterPro" id="IPR002328">
    <property type="entry name" value="ADH_Zn_CS"/>
</dbReference>
<dbReference type="EMBL" id="MTKT01001287">
    <property type="protein sequence ID" value="OWM85168.1"/>
    <property type="molecule type" value="Genomic_DNA"/>
</dbReference>
<comment type="similarity">
    <text evidence="2">Belongs to the zinc-containing alcohol dehydrogenase family. Class-III subfamily.</text>
</comment>
<dbReference type="FunFam" id="3.90.180.10:FF:000007">
    <property type="entry name" value="Alcohol dehydrogenase 6"/>
    <property type="match status" value="1"/>
</dbReference>
<keyword evidence="16" id="KW-1185">Reference proteome</keyword>
<dbReference type="SUPFAM" id="SSF50129">
    <property type="entry name" value="GroES-like"/>
    <property type="match status" value="2"/>
</dbReference>
<dbReference type="Pfam" id="PF08240">
    <property type="entry name" value="ADH_N"/>
    <property type="match status" value="1"/>
</dbReference>
<dbReference type="GO" id="GO:0005829">
    <property type="term" value="C:cytosol"/>
    <property type="evidence" value="ECO:0007669"/>
    <property type="project" value="TreeGrafter"/>
</dbReference>
<dbReference type="GO" id="GO:0051903">
    <property type="term" value="F:S-(hydroxymethyl)glutathione dehydrogenase [NAD(P)+] activity"/>
    <property type="evidence" value="ECO:0007669"/>
    <property type="project" value="TreeGrafter"/>
</dbReference>
<keyword evidence="8" id="KW-0520">NAD</keyword>
<dbReference type="RefSeq" id="XP_031390595.1">
    <property type="nucleotide sequence ID" value="XM_031534735.1"/>
</dbReference>
<keyword evidence="5 11" id="KW-0479">Metal-binding</keyword>
<dbReference type="InterPro" id="IPR013154">
    <property type="entry name" value="ADH-like_N"/>
</dbReference>
<feature type="domain" description="Alcohol dehydrogenase-like N-terminal" evidence="13">
    <location>
        <begin position="31"/>
        <end position="163"/>
    </location>
</feature>
<evidence type="ECO:0000313" key="17">
    <source>
        <dbReference type="RefSeq" id="XP_031390595.1"/>
    </source>
</evidence>
<dbReference type="AlphaFoldDB" id="A0A218XK27"/>
<dbReference type="OrthoDB" id="417550at2759"/>
<evidence type="ECO:0000256" key="10">
    <source>
        <dbReference type="ARBA" id="ARBA00049243"/>
    </source>
</evidence>
<comment type="subunit">
    <text evidence="3">Homodimer.</text>
</comment>
<evidence type="ECO:0000313" key="14">
    <source>
        <dbReference type="EMBL" id="OWM85168.1"/>
    </source>
</evidence>
<evidence type="ECO:0000256" key="8">
    <source>
        <dbReference type="ARBA" id="ARBA00023027"/>
    </source>
</evidence>
<evidence type="ECO:0000256" key="1">
    <source>
        <dbReference type="ARBA" id="ARBA00001947"/>
    </source>
</evidence>
<comment type="catalytic activity">
    <reaction evidence="10">
        <text>a primary alcohol + NAD(+) = an aldehyde + NADH + H(+)</text>
        <dbReference type="Rhea" id="RHEA:10736"/>
        <dbReference type="ChEBI" id="CHEBI:15378"/>
        <dbReference type="ChEBI" id="CHEBI:15734"/>
        <dbReference type="ChEBI" id="CHEBI:17478"/>
        <dbReference type="ChEBI" id="CHEBI:57540"/>
        <dbReference type="ChEBI" id="CHEBI:57945"/>
        <dbReference type="EC" id="1.1.1.1"/>
    </reaction>
</comment>
<evidence type="ECO:0000259" key="13">
    <source>
        <dbReference type="Pfam" id="PF08240"/>
    </source>
</evidence>
<dbReference type="FunFam" id="3.40.50.720:FF:000003">
    <property type="entry name" value="S-(hydroxymethyl)glutathione dehydrogenase"/>
    <property type="match status" value="1"/>
</dbReference>
<dbReference type="InterPro" id="IPR011032">
    <property type="entry name" value="GroES-like_sf"/>
</dbReference>
<protein>
    <recommendedName>
        <fullName evidence="4">alcohol dehydrogenase</fullName>
        <ecNumber evidence="4">1.1.1.1</ecNumber>
    </recommendedName>
</protein>
<dbReference type="GeneID" id="116203069"/>
<dbReference type="PROSITE" id="PS00059">
    <property type="entry name" value="ADH_ZINC"/>
    <property type="match status" value="1"/>
</dbReference>
<dbReference type="Proteomes" id="UP000197138">
    <property type="component" value="Unassembled WGS sequence"/>
</dbReference>
<evidence type="ECO:0000259" key="12">
    <source>
        <dbReference type="Pfam" id="PF00107"/>
    </source>
</evidence>
<gene>
    <name evidence="17" type="primary">LOC116203069</name>
    <name evidence="14" type="ORF">CDL15_Pgr027955</name>
</gene>
<evidence type="ECO:0000256" key="2">
    <source>
        <dbReference type="ARBA" id="ARBA00010902"/>
    </source>
</evidence>
<name>A0A218XK27_PUNGR</name>
<dbReference type="Gene3D" id="3.40.50.720">
    <property type="entry name" value="NAD(P)-binding Rossmann-like Domain"/>
    <property type="match status" value="1"/>
</dbReference>
<evidence type="ECO:0000256" key="5">
    <source>
        <dbReference type="ARBA" id="ARBA00022723"/>
    </source>
</evidence>
<reference evidence="16" key="3">
    <citation type="journal article" date="2020" name="Plant Biotechnol. J.">
        <title>The pomegranate (Punica granatum L.) draft genome dissects genetic divergence between soft- and hard-seeded cultivars.</title>
        <authorList>
            <person name="Luo X."/>
            <person name="Li H."/>
            <person name="Wu Z."/>
            <person name="Yao W."/>
            <person name="Zhao P."/>
            <person name="Cao D."/>
            <person name="Yu H."/>
            <person name="Li K."/>
            <person name="Poudel K."/>
            <person name="Zhao D."/>
            <person name="Zhang F."/>
            <person name="Xia X."/>
            <person name="Chen L."/>
            <person name="Wang Q."/>
            <person name="Jing D."/>
            <person name="Cao S."/>
        </authorList>
    </citation>
    <scope>NUCLEOTIDE SEQUENCE [LARGE SCALE GENOMIC DNA]</scope>
</reference>
<dbReference type="InterPro" id="IPR036291">
    <property type="entry name" value="NAD(P)-bd_dom_sf"/>
</dbReference>
<dbReference type="SUPFAM" id="SSF51735">
    <property type="entry name" value="NAD(P)-binding Rossmann-fold domains"/>
    <property type="match status" value="1"/>
</dbReference>
<reference evidence="17" key="4">
    <citation type="submission" date="2025-04" db="UniProtKB">
        <authorList>
            <consortium name="RefSeq"/>
        </authorList>
    </citation>
    <scope>IDENTIFICATION</scope>
    <source>
        <tissue evidence="17">Leaf</tissue>
    </source>
</reference>
<dbReference type="PANTHER" id="PTHR43880:SF56">
    <property type="entry name" value="ALCOHOL DEHYDROGENASE-LIKE 4"/>
    <property type="match status" value="1"/>
</dbReference>
<reference evidence="15" key="1">
    <citation type="journal article" date="2017" name="Plant J.">
        <title>The pomegranate (Punica granatum L.) genome and the genomics of punicalagin biosynthesis.</title>
        <authorList>
            <person name="Qin G."/>
            <person name="Xu C."/>
            <person name="Ming R."/>
            <person name="Tang H."/>
            <person name="Guyot R."/>
            <person name="Kramer E.M."/>
            <person name="Hu Y."/>
            <person name="Yi X."/>
            <person name="Qi Y."/>
            <person name="Xu X."/>
            <person name="Gao Z."/>
            <person name="Pan H."/>
            <person name="Jian J."/>
            <person name="Tian Y."/>
            <person name="Yue Z."/>
            <person name="Xu Y."/>
        </authorList>
    </citation>
    <scope>NUCLEOTIDE SEQUENCE [LARGE SCALE GENOMIC DNA]</scope>
    <source>
        <strain evidence="15">cv. Dabenzi</strain>
    </source>
</reference>
<keyword evidence="7" id="KW-0560">Oxidoreductase</keyword>
<accession>A0A218XK27</accession>
<evidence type="ECO:0000256" key="3">
    <source>
        <dbReference type="ARBA" id="ARBA00011738"/>
    </source>
</evidence>
<dbReference type="InterPro" id="IPR013149">
    <property type="entry name" value="ADH-like_C"/>
</dbReference>
<dbReference type="PANTHER" id="PTHR43880">
    <property type="entry name" value="ALCOHOL DEHYDROGENASE"/>
    <property type="match status" value="1"/>
</dbReference>
<dbReference type="Pfam" id="PF00107">
    <property type="entry name" value="ADH_zinc_N"/>
    <property type="match status" value="1"/>
</dbReference>
<dbReference type="EC" id="1.1.1.1" evidence="4"/>